<organism evidence="1 2">
    <name type="scientific">Cichlidogyrus casuarinus</name>
    <dbReference type="NCBI Taxonomy" id="1844966"/>
    <lineage>
        <taxon>Eukaryota</taxon>
        <taxon>Metazoa</taxon>
        <taxon>Spiralia</taxon>
        <taxon>Lophotrochozoa</taxon>
        <taxon>Platyhelminthes</taxon>
        <taxon>Monogenea</taxon>
        <taxon>Monopisthocotylea</taxon>
        <taxon>Dactylogyridea</taxon>
        <taxon>Ancyrocephalidae</taxon>
        <taxon>Cichlidogyrus</taxon>
    </lineage>
</organism>
<proteinExistence type="predicted"/>
<sequence>MFAERMRKVQEIPRKYVQYGTKDEEMKSKSMENIKQIKSHLLDYTTDVLKGTFNLAAKILDKHYQIKAQIEREFKQ</sequence>
<evidence type="ECO:0000313" key="1">
    <source>
        <dbReference type="EMBL" id="KAL3310417.1"/>
    </source>
</evidence>
<accession>A0ABD2PU50</accession>
<reference evidence="1 2" key="1">
    <citation type="submission" date="2024-11" db="EMBL/GenBank/DDBJ databases">
        <title>Adaptive evolution of stress response genes in parasites aligns with host niche diversity.</title>
        <authorList>
            <person name="Hahn C."/>
            <person name="Resl P."/>
        </authorList>
    </citation>
    <scope>NUCLEOTIDE SEQUENCE [LARGE SCALE GENOMIC DNA]</scope>
    <source>
        <strain evidence="1">EGGRZ-B1_66</strain>
        <tissue evidence="1">Body</tissue>
    </source>
</reference>
<dbReference type="AlphaFoldDB" id="A0ABD2PU50"/>
<name>A0ABD2PU50_9PLAT</name>
<evidence type="ECO:0000313" key="2">
    <source>
        <dbReference type="Proteomes" id="UP001626550"/>
    </source>
</evidence>
<keyword evidence="2" id="KW-1185">Reference proteome</keyword>
<comment type="caution">
    <text evidence="1">The sequence shown here is derived from an EMBL/GenBank/DDBJ whole genome shotgun (WGS) entry which is preliminary data.</text>
</comment>
<protein>
    <submittedName>
        <fullName evidence="1">Uncharacterized protein</fullName>
    </submittedName>
</protein>
<gene>
    <name evidence="1" type="ORF">Ciccas_011018</name>
</gene>
<dbReference type="Proteomes" id="UP001626550">
    <property type="component" value="Unassembled WGS sequence"/>
</dbReference>
<dbReference type="EMBL" id="JBJKFK010002970">
    <property type="protein sequence ID" value="KAL3310417.1"/>
    <property type="molecule type" value="Genomic_DNA"/>
</dbReference>